<evidence type="ECO:0000313" key="2">
    <source>
        <dbReference type="Proteomes" id="UP001517388"/>
    </source>
</evidence>
<reference evidence="2" key="1">
    <citation type="journal article" date="2020" name="Toxins">
        <title>Phylogenomic Analysis of Secondary Metabolism in the Toxic Cyanobacterial Genera Anabaena, Dolichospermum and Aphanizomenon.</title>
        <authorList>
            <person name="Oesterholm J."/>
            <person name="Popin R.V."/>
            <person name="Fewer D.P."/>
            <person name="Sivonen K."/>
        </authorList>
    </citation>
    <scope>NUCLEOTIDE SEQUENCE [LARGE SCALE GENOMIC DNA]</scope>
    <source>
        <strain evidence="2">UHCC 0037</strain>
    </source>
</reference>
<accession>A0ACC7SAC6</accession>
<name>A0ACC7SAC6_DOLFA</name>
<comment type="caution">
    <text evidence="1">The sequence shown here is derived from an EMBL/GenBank/DDBJ whole genome shotgun (WGS) entry which is preliminary data.</text>
</comment>
<protein>
    <submittedName>
        <fullName evidence="1">Type II toxin-antitoxin system RelE/ParE family toxin</fullName>
    </submittedName>
</protein>
<keyword evidence="2" id="KW-1185">Reference proteome</keyword>
<sequence length="86" mass="10239">MSYEVIIPKPVQKQLKNLPPTINERVLEKILSLVEDPRPFGVKKLSGFDNEYRIRIGDYRVRYEINDETLTVIVLHCQHRKDIYKK</sequence>
<dbReference type="EMBL" id="VILF01000006">
    <property type="protein sequence ID" value="MTJ45498.1"/>
    <property type="molecule type" value="Genomic_DNA"/>
</dbReference>
<organism evidence="1 2">
    <name type="scientific">Dolichospermum flos-aquae UHCC 0037</name>
    <dbReference type="NCBI Taxonomy" id="2590026"/>
    <lineage>
        <taxon>Bacteria</taxon>
        <taxon>Bacillati</taxon>
        <taxon>Cyanobacteriota</taxon>
        <taxon>Cyanophyceae</taxon>
        <taxon>Nostocales</taxon>
        <taxon>Aphanizomenonaceae</taxon>
        <taxon>Dolichospermum</taxon>
    </lineage>
</organism>
<proteinExistence type="predicted"/>
<evidence type="ECO:0000313" key="1">
    <source>
        <dbReference type="EMBL" id="MTJ45498.1"/>
    </source>
</evidence>
<gene>
    <name evidence="1" type="ORF">FJR39_21175</name>
</gene>
<dbReference type="Proteomes" id="UP001517388">
    <property type="component" value="Unassembled WGS sequence"/>
</dbReference>